<dbReference type="RefSeq" id="XP_060350345.1">
    <property type="nucleotide sequence ID" value="XM_060491471.1"/>
</dbReference>
<comment type="caution">
    <text evidence="6">The sequence shown here is derived from an EMBL/GenBank/DDBJ whole genome shotgun (WGS) entry which is preliminary data.</text>
</comment>
<evidence type="ECO:0000256" key="2">
    <source>
        <dbReference type="ARBA" id="ARBA00022827"/>
    </source>
</evidence>
<proteinExistence type="predicted"/>
<evidence type="ECO:0000313" key="7">
    <source>
        <dbReference type="Proteomes" id="UP001241169"/>
    </source>
</evidence>
<dbReference type="InterPro" id="IPR050631">
    <property type="entry name" value="PheA/TfdB_FAD_monoxygenase"/>
</dbReference>
<dbReference type="EMBL" id="MOPA01000005">
    <property type="protein sequence ID" value="KAK1541212.1"/>
    <property type="molecule type" value="Genomic_DNA"/>
</dbReference>
<keyword evidence="1" id="KW-0285">Flavoprotein</keyword>
<dbReference type="Gene3D" id="3.50.50.60">
    <property type="entry name" value="FAD/NAD(P)-binding domain"/>
    <property type="match status" value="2"/>
</dbReference>
<evidence type="ECO:0000256" key="4">
    <source>
        <dbReference type="SAM" id="Phobius"/>
    </source>
</evidence>
<dbReference type="InterPro" id="IPR002938">
    <property type="entry name" value="FAD-bd"/>
</dbReference>
<evidence type="ECO:0000256" key="1">
    <source>
        <dbReference type="ARBA" id="ARBA00022630"/>
    </source>
</evidence>
<feature type="domain" description="FAD-binding" evidence="5">
    <location>
        <begin position="11"/>
        <end position="338"/>
    </location>
</feature>
<dbReference type="GeneID" id="85375370"/>
<name>A0ABQ9SNY2_9PEZI</name>
<keyword evidence="7" id="KW-1185">Reference proteome</keyword>
<dbReference type="Gene3D" id="3.30.70.2450">
    <property type="match status" value="1"/>
</dbReference>
<keyword evidence="4" id="KW-0472">Membrane</keyword>
<dbReference type="InterPro" id="IPR036188">
    <property type="entry name" value="FAD/NAD-bd_sf"/>
</dbReference>
<evidence type="ECO:0000313" key="6">
    <source>
        <dbReference type="EMBL" id="KAK1541212.1"/>
    </source>
</evidence>
<feature type="transmembrane region" description="Helical" evidence="4">
    <location>
        <begin position="12"/>
        <end position="33"/>
    </location>
</feature>
<dbReference type="SUPFAM" id="SSF51905">
    <property type="entry name" value="FAD/NAD(P)-binding domain"/>
    <property type="match status" value="1"/>
</dbReference>
<organism evidence="6 7">
    <name type="scientific">Colletotrichum paranaense</name>
    <dbReference type="NCBI Taxonomy" id="1914294"/>
    <lineage>
        <taxon>Eukaryota</taxon>
        <taxon>Fungi</taxon>
        <taxon>Dikarya</taxon>
        <taxon>Ascomycota</taxon>
        <taxon>Pezizomycotina</taxon>
        <taxon>Sordariomycetes</taxon>
        <taxon>Hypocreomycetidae</taxon>
        <taxon>Glomerellales</taxon>
        <taxon>Glomerellaceae</taxon>
        <taxon>Colletotrichum</taxon>
        <taxon>Colletotrichum acutatum species complex</taxon>
    </lineage>
</organism>
<dbReference type="PANTHER" id="PTHR43476">
    <property type="entry name" value="3-(3-HYDROXY-PHENYL)PROPIONATE/3-HYDROXYCINNAMIC ACID HYDROXYLASE"/>
    <property type="match status" value="1"/>
</dbReference>
<dbReference type="Proteomes" id="UP001241169">
    <property type="component" value="Unassembled WGS sequence"/>
</dbReference>
<evidence type="ECO:0000259" key="5">
    <source>
        <dbReference type="Pfam" id="PF01494"/>
    </source>
</evidence>
<reference evidence="6 7" key="1">
    <citation type="submission" date="2016-10" db="EMBL/GenBank/DDBJ databases">
        <title>The genome sequence of Colletotrichum fioriniae PJ7.</title>
        <authorList>
            <person name="Baroncelli R."/>
        </authorList>
    </citation>
    <scope>NUCLEOTIDE SEQUENCE [LARGE SCALE GENOMIC DNA]</scope>
    <source>
        <strain evidence="6 7">IMI 384185</strain>
    </source>
</reference>
<evidence type="ECO:0000256" key="3">
    <source>
        <dbReference type="ARBA" id="ARBA00023002"/>
    </source>
</evidence>
<keyword evidence="4" id="KW-0812">Transmembrane</keyword>
<gene>
    <name evidence="6" type="ORF">CPAR01_07201</name>
</gene>
<dbReference type="PANTHER" id="PTHR43476:SF3">
    <property type="entry name" value="FAD-BINDING MONOOXYGENASE"/>
    <property type="match status" value="1"/>
</dbReference>
<dbReference type="Pfam" id="PF01494">
    <property type="entry name" value="FAD_binding_3"/>
    <property type="match status" value="1"/>
</dbReference>
<keyword evidence="2" id="KW-0274">FAD</keyword>
<accession>A0ABQ9SNY2</accession>
<sequence>MASQDHHGIKKVIVIGTGPTGLLLSLLLARHSIPVLLLDKSTSLDTQPRATHYAAPANRVLSRANLLARVRQHGIEVGGARWRKPDGTVLAKIENSRLGAENPDRISCLPLNALCKIALEDLEKEPAAEVRWGCEVEGIREEESRGKAVVVVKTEEGAEELEADYVVGCDGANSIIRRQLFGDEFPGYTWDLQIVATNVSRNSISFLIERPAAERQTAPEANRMLNTQKQKVYYDFEKYGWKDSNFVIHPTDYFMAAKIQDDGLWRVSYGEVPGLSHDEYRARQPAKYETMLPGNPKANDYRIVNFSPYKVHQRLAPRMRAGRFILAGDAAHLCNPLGKTKKERKENPAWHPSNLSALGLHSGGMGLTGGIVDVGDLFDCLAGIHDGRADDDILDKYDRYRREKFNQFTNPVSEANLKRMASDPDEVETNDPGIVAMREADKTDEAAVTFQLGILGLAHDMTHTYALVVTDNYLVAIASAHCSGTQFNAYIYDMLCQPSSGESPVHPPVHRVTVVSKTEIRAFETKPERLTK</sequence>
<protein>
    <submittedName>
        <fullName evidence="6">FAD binding domain-containing protein</fullName>
    </submittedName>
</protein>
<dbReference type="PRINTS" id="PR00420">
    <property type="entry name" value="RNGMNOXGNASE"/>
</dbReference>
<keyword evidence="3" id="KW-0560">Oxidoreductase</keyword>
<keyword evidence="4" id="KW-1133">Transmembrane helix</keyword>